<name>A0A7W5JU55_9ACTN</name>
<protein>
    <recommendedName>
        <fullName evidence="3">DUF695 domain-containing protein</fullName>
    </recommendedName>
</protein>
<proteinExistence type="predicted"/>
<dbReference type="RefSeq" id="WP_183337340.1">
    <property type="nucleotide sequence ID" value="NZ_JACHZG010000001.1"/>
</dbReference>
<dbReference type="AlphaFoldDB" id="A0A7W5JU55"/>
<evidence type="ECO:0000313" key="1">
    <source>
        <dbReference type="EMBL" id="MBB3326385.1"/>
    </source>
</evidence>
<accession>A0A7W5JU55</accession>
<dbReference type="EMBL" id="JACHZG010000001">
    <property type="protein sequence ID" value="MBB3326385.1"/>
    <property type="molecule type" value="Genomic_DNA"/>
</dbReference>
<evidence type="ECO:0000313" key="2">
    <source>
        <dbReference type="Proteomes" id="UP000565572"/>
    </source>
</evidence>
<evidence type="ECO:0008006" key="3">
    <source>
        <dbReference type="Google" id="ProtNLM"/>
    </source>
</evidence>
<reference evidence="1 2" key="1">
    <citation type="submission" date="2020-08" db="EMBL/GenBank/DDBJ databases">
        <title>Sequencing the genomes of 1000 actinobacteria strains.</title>
        <authorList>
            <person name="Klenk H.-P."/>
        </authorList>
    </citation>
    <scope>NUCLEOTIDE SEQUENCE [LARGE SCALE GENOMIC DNA]</scope>
    <source>
        <strain evidence="1 2">DSM 11053</strain>
    </source>
</reference>
<dbReference type="Proteomes" id="UP000565572">
    <property type="component" value="Unassembled WGS sequence"/>
</dbReference>
<gene>
    <name evidence="1" type="ORF">FHX39_001329</name>
</gene>
<keyword evidence="2" id="KW-1185">Reference proteome</keyword>
<sequence>MKWFKSPKTTALPAAPVSPVYAFWSWWAGSAKDQFAAAIASGAWGDLPQKMSEHVHAIHPDLQWELSSGTRAQHTLCVTGAGTPELRPLSQRWKRAAPPEDPVWQYEPARTRDATVEEASLELDGHSLDLGQTVVDADLDEHRLRYNVVIHHPQFARMDERQRQQFTFLVLDWALGEDDVERWIGAIEASVISPATGQSVTNFVETVDALAAQPIEETWVMMQGQDPEGLPVMAMARRPLRWIDSPLLDLHNKVGLTYQAEPNGLPTGESLAWLRALEDSLVAAAGPGAELLAHETHAGRRVLHVYSDSEDQNVTARIDELVSATPGAAVDSSFDPAWRAVRHLA</sequence>
<organism evidence="1 2">
    <name type="scientific">Microlunatus antarcticus</name>
    <dbReference type="NCBI Taxonomy" id="53388"/>
    <lineage>
        <taxon>Bacteria</taxon>
        <taxon>Bacillati</taxon>
        <taxon>Actinomycetota</taxon>
        <taxon>Actinomycetes</taxon>
        <taxon>Propionibacteriales</taxon>
        <taxon>Propionibacteriaceae</taxon>
        <taxon>Microlunatus</taxon>
    </lineage>
</organism>
<comment type="caution">
    <text evidence="1">The sequence shown here is derived from an EMBL/GenBank/DDBJ whole genome shotgun (WGS) entry which is preliminary data.</text>
</comment>